<sequence>MSENTRDLANTHQHHKDNPRNDVIRVPKSLNPGINSYAAKIHDDCLAPFFHDGDILVFDPDQEPQVDEFAAIWWKDGDRPPSVFRLVLGLLPAELQSLKACNAEFAILCEQLNPHKQFSIPWSAVEAVHKVLGKVSASPAQCNGDESLPEEEANEAGA</sequence>
<feature type="region of interest" description="Disordered" evidence="1">
    <location>
        <begin position="1"/>
        <end position="24"/>
    </location>
</feature>
<evidence type="ECO:0000256" key="1">
    <source>
        <dbReference type="SAM" id="MobiDB-lite"/>
    </source>
</evidence>
<dbReference type="Gene3D" id="2.10.109.10">
    <property type="entry name" value="Umud Fragment, subunit A"/>
    <property type="match status" value="1"/>
</dbReference>
<name>H8GLN3_METAL</name>
<evidence type="ECO:0000313" key="3">
    <source>
        <dbReference type="Proteomes" id="UP000005090"/>
    </source>
</evidence>
<proteinExistence type="predicted"/>
<dbReference type="AlphaFoldDB" id="H8GLN3"/>
<keyword evidence="3" id="KW-1185">Reference proteome</keyword>
<organism evidence="2 3">
    <name type="scientific">Methylomicrobium album BG8</name>
    <dbReference type="NCBI Taxonomy" id="686340"/>
    <lineage>
        <taxon>Bacteria</taxon>
        <taxon>Pseudomonadati</taxon>
        <taxon>Pseudomonadota</taxon>
        <taxon>Gammaproteobacteria</taxon>
        <taxon>Methylococcales</taxon>
        <taxon>Methylococcaceae</taxon>
        <taxon>Methylomicrobium</taxon>
    </lineage>
</organism>
<dbReference type="InterPro" id="IPR039418">
    <property type="entry name" value="LexA-like"/>
</dbReference>
<dbReference type="RefSeq" id="WP_005373228.1">
    <property type="nucleotide sequence ID" value="NZ_CM001475.1"/>
</dbReference>
<feature type="compositionally biased region" description="Acidic residues" evidence="1">
    <location>
        <begin position="147"/>
        <end position="158"/>
    </location>
</feature>
<gene>
    <name evidence="2" type="ORF">Metal_2874</name>
</gene>
<evidence type="ECO:0000313" key="2">
    <source>
        <dbReference type="EMBL" id="EIC30560.1"/>
    </source>
</evidence>
<reference evidence="2 3" key="1">
    <citation type="journal article" date="2013" name="Genome Announc.">
        <title>Genome Sequence of the Obligate Gammaproteobacterial Methanotroph Methylomicrobium album Strain BG8.</title>
        <authorList>
            <person name="Kits K.D."/>
            <person name="Kalyuzhnaya M.G."/>
            <person name="Klotz M.G."/>
            <person name="Jetten M.S."/>
            <person name="Op den Camp H.J."/>
            <person name="Vuilleumier S."/>
            <person name="Bringel F."/>
            <person name="Dispirito A.A."/>
            <person name="Murrell J.C."/>
            <person name="Bruce D."/>
            <person name="Cheng J.F."/>
            <person name="Copeland A."/>
            <person name="Goodwin L."/>
            <person name="Hauser L."/>
            <person name="Lajus A."/>
            <person name="Land M.L."/>
            <person name="Lapidus A."/>
            <person name="Lucas S."/>
            <person name="Medigue C."/>
            <person name="Pitluck S."/>
            <person name="Woyke T."/>
            <person name="Zeytun A."/>
            <person name="Stein L.Y."/>
        </authorList>
    </citation>
    <scope>NUCLEOTIDE SEQUENCE [LARGE SCALE GENOMIC DNA]</scope>
    <source>
        <strain evidence="2 3">BG8</strain>
    </source>
</reference>
<dbReference type="SUPFAM" id="SSF51306">
    <property type="entry name" value="LexA/Signal peptidase"/>
    <property type="match status" value="1"/>
</dbReference>
<protein>
    <submittedName>
        <fullName evidence="2">Uncharacterized protein</fullName>
    </submittedName>
</protein>
<feature type="region of interest" description="Disordered" evidence="1">
    <location>
        <begin position="138"/>
        <end position="158"/>
    </location>
</feature>
<dbReference type="Proteomes" id="UP000005090">
    <property type="component" value="Chromosome"/>
</dbReference>
<dbReference type="InterPro" id="IPR036286">
    <property type="entry name" value="LexA/Signal_pep-like_sf"/>
</dbReference>
<dbReference type="HOGENOM" id="CLU_1667327_0_0_6"/>
<dbReference type="EMBL" id="CM001475">
    <property type="protein sequence ID" value="EIC30560.1"/>
    <property type="molecule type" value="Genomic_DNA"/>
</dbReference>
<accession>H8GLN3</accession>
<dbReference type="CDD" id="cd06529">
    <property type="entry name" value="S24_LexA-like"/>
    <property type="match status" value="1"/>
</dbReference>